<evidence type="ECO:0000313" key="3">
    <source>
        <dbReference type="EMBL" id="KAK7457313.1"/>
    </source>
</evidence>
<reference evidence="3 4" key="1">
    <citation type="journal article" date="2023" name="Sci. Data">
        <title>Genome assembly of the Korean intertidal mud-creeper Batillaria attramentaria.</title>
        <authorList>
            <person name="Patra A.K."/>
            <person name="Ho P.T."/>
            <person name="Jun S."/>
            <person name="Lee S.J."/>
            <person name="Kim Y."/>
            <person name="Won Y.J."/>
        </authorList>
    </citation>
    <scope>NUCLEOTIDE SEQUENCE [LARGE SCALE GENOMIC DNA]</scope>
    <source>
        <strain evidence="3">Wonlab-2016</strain>
    </source>
</reference>
<evidence type="ECO:0000256" key="2">
    <source>
        <dbReference type="SAM" id="MobiDB-lite"/>
    </source>
</evidence>
<keyword evidence="4" id="KW-1185">Reference proteome</keyword>
<evidence type="ECO:0000313" key="4">
    <source>
        <dbReference type="Proteomes" id="UP001519460"/>
    </source>
</evidence>
<organism evidence="3 4">
    <name type="scientific">Batillaria attramentaria</name>
    <dbReference type="NCBI Taxonomy" id="370345"/>
    <lineage>
        <taxon>Eukaryota</taxon>
        <taxon>Metazoa</taxon>
        <taxon>Spiralia</taxon>
        <taxon>Lophotrochozoa</taxon>
        <taxon>Mollusca</taxon>
        <taxon>Gastropoda</taxon>
        <taxon>Caenogastropoda</taxon>
        <taxon>Sorbeoconcha</taxon>
        <taxon>Cerithioidea</taxon>
        <taxon>Batillariidae</taxon>
        <taxon>Batillaria</taxon>
    </lineage>
</organism>
<gene>
    <name evidence="3" type="ORF">BaRGS_00039226</name>
</gene>
<sequence length="354" mass="39272">QREISAPRVGRFKVYIQGDLKASQFIILTVHDLGCNHTMWTNFLSHMAMEEIMRRASFIHVDVPGQEDEAKDLPADYTFPSMQSLGEDLVCVLDQLDVRSVIGLGEGAGANIVARFAMAQPDRVMGVCLIHCTGTTAGFMESMKDKLINWKLEQIGMNPTAETYLCLHRFGSFEKAENKEQLQSVIESFQESLRSKINPRNLKRFVQAYMKRTNIIDNIGKVKCPILMVTGTKSSFNDAVHALFNRMRASLDKKSVDYLEVDGIANVLEERPERFAESFLYFLQGLGLVGGVPMPRVQRSASIEGGPGTPPGRTRSMSMEEADLPRGIYSMSPPKHGGSKMSSSPPNSSSPTKS</sequence>
<protein>
    <recommendedName>
        <fullName evidence="5">N-myc downstream regulated</fullName>
    </recommendedName>
</protein>
<dbReference type="PANTHER" id="PTHR11034">
    <property type="entry name" value="N-MYC DOWNSTREAM REGULATED"/>
    <property type="match status" value="1"/>
</dbReference>
<comment type="similarity">
    <text evidence="1">Belongs to the NDRG family.</text>
</comment>
<dbReference type="SUPFAM" id="SSF53474">
    <property type="entry name" value="alpha/beta-Hydrolases"/>
    <property type="match status" value="1"/>
</dbReference>
<proteinExistence type="inferred from homology"/>
<feature type="region of interest" description="Disordered" evidence="2">
    <location>
        <begin position="299"/>
        <end position="354"/>
    </location>
</feature>
<accession>A0ABD0J4L5</accession>
<feature type="non-terminal residue" evidence="3">
    <location>
        <position position="1"/>
    </location>
</feature>
<dbReference type="Proteomes" id="UP001519460">
    <property type="component" value="Unassembled WGS sequence"/>
</dbReference>
<feature type="compositionally biased region" description="Low complexity" evidence="2">
    <location>
        <begin position="339"/>
        <end position="354"/>
    </location>
</feature>
<comment type="caution">
    <text evidence="3">The sequence shown here is derived from an EMBL/GenBank/DDBJ whole genome shotgun (WGS) entry which is preliminary data.</text>
</comment>
<dbReference type="InterPro" id="IPR004142">
    <property type="entry name" value="NDRG"/>
</dbReference>
<evidence type="ECO:0000256" key="1">
    <source>
        <dbReference type="ARBA" id="ARBA00005598"/>
    </source>
</evidence>
<dbReference type="InterPro" id="IPR029058">
    <property type="entry name" value="AB_hydrolase_fold"/>
</dbReference>
<name>A0ABD0J4L5_9CAEN</name>
<dbReference type="Pfam" id="PF03096">
    <property type="entry name" value="Ndr"/>
    <property type="match status" value="1"/>
</dbReference>
<dbReference type="AlphaFoldDB" id="A0ABD0J4L5"/>
<dbReference type="Gene3D" id="3.40.50.1820">
    <property type="entry name" value="alpha/beta hydrolase"/>
    <property type="match status" value="1"/>
</dbReference>
<evidence type="ECO:0008006" key="5">
    <source>
        <dbReference type="Google" id="ProtNLM"/>
    </source>
</evidence>
<dbReference type="EMBL" id="JACVVK020000672">
    <property type="protein sequence ID" value="KAK7457313.1"/>
    <property type="molecule type" value="Genomic_DNA"/>
</dbReference>